<dbReference type="PANTHER" id="PTHR46704:SF9">
    <property type="entry name" value="BHLH DOMAIN-CONTAINING PROTEIN"/>
    <property type="match status" value="1"/>
</dbReference>
<proteinExistence type="predicted"/>
<dbReference type="InterPro" id="IPR033467">
    <property type="entry name" value="Tesmin/TSO1-like_CXC"/>
</dbReference>
<feature type="region of interest" description="Disordered" evidence="1">
    <location>
        <begin position="1260"/>
        <end position="1283"/>
    </location>
</feature>
<evidence type="ECO:0000313" key="3">
    <source>
        <dbReference type="Proteomes" id="UP001152795"/>
    </source>
</evidence>
<organism evidence="2 3">
    <name type="scientific">Paramuricea clavata</name>
    <name type="common">Red gorgonian</name>
    <name type="synonym">Violescent sea-whip</name>
    <dbReference type="NCBI Taxonomy" id="317549"/>
    <lineage>
        <taxon>Eukaryota</taxon>
        <taxon>Metazoa</taxon>
        <taxon>Cnidaria</taxon>
        <taxon>Anthozoa</taxon>
        <taxon>Octocorallia</taxon>
        <taxon>Malacalcyonacea</taxon>
        <taxon>Plexauridae</taxon>
        <taxon>Paramuricea</taxon>
    </lineage>
</organism>
<sequence>MIQKHNVYRMTKLFQKFLHYVNMVEEKDASNYKASRLKTRLKVDYPQLVFFAPSKCTQSELVYVEAVSAGEVLDNLPDSASNSGSEYELYDEEDNQQTNCQQQSSFQVENNMHLLYSGAMLLETLIKGAPEFDAPCPPTSYDITLESARKMVPIPLYNFLAWVLGMTDDPGFDDYAKIIHGFGHCASHSTTLRHDTALAELNLQSSTVVPKEILPNKHTTLIWDNDDFQEESKSSTHITNGIAVQRALNEDVITIPPLVKTRRKSLDDPCCELMPYSIGKKKSIDVLEQCSDLEFEEECHSTHQISANKLDLVYCLLKLSFIDNSELLPDWTGFNTLLSRNDTSALNLSRIGYLPVIEGSPTQYTTVYTVFVKSLEIAAKLNLEYVVLVFDEAIYAKAQQIRWKNESFMVKTILRLGDFHAVMSFCGAISRIFQDAGLRDVLVESGVVGQNTVNGVMSGKFYNGSNVQCEIESLLCNIRDAFLNEEFYDYLESPELKGIIDEYETFIEMASKQFPTFALWSTYIEITGLLMKFIRATRESDWNLHLSSLRSMLPFFFAADRVNYSRYATAYWLEMITLDKTHPGAAKNIRENWTVQRQDRYGFSAIACDQAIEQTANRDSKTKGGMIGFTLNRGAVHRWFLSQSERSAIARQCLLMTSATNECRTRKNLDEPKRKSHEADVLSVMNTIENTINPFELDQSEMVHITSGIIANDKVKNDLQNVKAIGEERLSTFVQTKLLFKEPDIFAAIQKTKLHTFSSLTKPVSTTKAKGKEISLKSSRNLMGKLLLLARSREIDLKEVLSFSLGPYPLSLATTDGIMVKTVKANLMHIIEDMVDDSVTDVIPSNGALIIDAMAMFQSLSQVPLTFEELPPLLLSILISMATRLNATRVDFVVDRYPKVSIKNSERKKRASTGSNMLKIYGKKQKTPTQWKKFLNNGENKESLACFVVDEWKESKSKNFRGIVLYATRKNQCFKFLPSHNESEKPEFEQIHELHSDHEEADTRLLLHANHASTSGYTHVSVKSPDTDVFVLLVAKGNHLTSQMYFVTGNNAKSRIIDITKIARSLDDDICDSLIGLHAFTGCDTTSAFYGKGKKKTWKLMVEKKMFDGFRQLGSCYFPSSETFQHLEKFVCALYGQDGISHVNEARYRLFKLGNFSDENLPPNKDCLYHHIRRVNYQTLIWKKSFDAVINAPDPAEHGWVINNDEIELKWMSIDAAPEELLQFVNCGCKTGCESNRCGCKRANLHCTELCKCENCNNRSQDSDDEEDMINSNYEDENLSDDE</sequence>
<evidence type="ECO:0000313" key="2">
    <source>
        <dbReference type="EMBL" id="CAB3980502.1"/>
    </source>
</evidence>
<comment type="caution">
    <text evidence="2">The sequence shown here is derived from an EMBL/GenBank/DDBJ whole genome shotgun (WGS) entry which is preliminary data.</text>
</comment>
<gene>
    <name evidence="2" type="ORF">PACLA_8A033749</name>
</gene>
<feature type="region of interest" description="Disordered" evidence="1">
    <location>
        <begin position="75"/>
        <end position="96"/>
    </location>
</feature>
<reference evidence="2" key="1">
    <citation type="submission" date="2020-04" db="EMBL/GenBank/DDBJ databases">
        <authorList>
            <person name="Alioto T."/>
            <person name="Alioto T."/>
            <person name="Gomez Garrido J."/>
        </authorList>
    </citation>
    <scope>NUCLEOTIDE SEQUENCE</scope>
    <source>
        <strain evidence="2">A484AB</strain>
    </source>
</reference>
<accession>A0A6S7FWV5</accession>
<keyword evidence="3" id="KW-1185">Reference proteome</keyword>
<dbReference type="EMBL" id="CACRXK020000296">
    <property type="protein sequence ID" value="CAB3980502.1"/>
    <property type="molecule type" value="Genomic_DNA"/>
</dbReference>
<feature type="compositionally biased region" description="Acidic residues" evidence="1">
    <location>
        <begin position="1263"/>
        <end position="1283"/>
    </location>
</feature>
<dbReference type="OrthoDB" id="6150275at2759"/>
<name>A0A6S7FWV5_PARCT</name>
<dbReference type="Proteomes" id="UP001152795">
    <property type="component" value="Unassembled WGS sequence"/>
</dbReference>
<protein>
    <submittedName>
        <fullName evidence="2">Uncharacterized protein</fullName>
    </submittedName>
</protein>
<evidence type="ECO:0000256" key="1">
    <source>
        <dbReference type="SAM" id="MobiDB-lite"/>
    </source>
</evidence>
<dbReference type="PANTHER" id="PTHR46704">
    <property type="entry name" value="CXC DOMAIN-CONTAINING PROTEIN-RELATED"/>
    <property type="match status" value="1"/>
</dbReference>
<dbReference type="SMART" id="SM01114">
    <property type="entry name" value="CXC"/>
    <property type="match status" value="1"/>
</dbReference>